<dbReference type="GO" id="GO:0003677">
    <property type="term" value="F:DNA binding"/>
    <property type="evidence" value="ECO:0007669"/>
    <property type="project" value="UniProtKB-KW"/>
</dbReference>
<dbReference type="SUPFAM" id="SSF46785">
    <property type="entry name" value="Winged helix' DNA-binding domain"/>
    <property type="match status" value="1"/>
</dbReference>
<dbReference type="InterPro" id="IPR000847">
    <property type="entry name" value="LysR_HTH_N"/>
</dbReference>
<evidence type="ECO:0000256" key="1">
    <source>
        <dbReference type="ARBA" id="ARBA00009437"/>
    </source>
</evidence>
<dbReference type="SUPFAM" id="SSF53850">
    <property type="entry name" value="Periplasmic binding protein-like II"/>
    <property type="match status" value="1"/>
</dbReference>
<name>A0ABU1V845_9BURK</name>
<evidence type="ECO:0000256" key="3">
    <source>
        <dbReference type="ARBA" id="ARBA00023125"/>
    </source>
</evidence>
<evidence type="ECO:0000313" key="7">
    <source>
        <dbReference type="Proteomes" id="UP001265550"/>
    </source>
</evidence>
<dbReference type="Gene3D" id="3.40.190.290">
    <property type="match status" value="1"/>
</dbReference>
<comment type="caution">
    <text evidence="6">The sequence shown here is derived from an EMBL/GenBank/DDBJ whole genome shotgun (WGS) entry which is preliminary data.</text>
</comment>
<dbReference type="InterPro" id="IPR050950">
    <property type="entry name" value="HTH-type_LysR_regulators"/>
</dbReference>
<dbReference type="GO" id="GO:0016740">
    <property type="term" value="F:transferase activity"/>
    <property type="evidence" value="ECO:0007669"/>
    <property type="project" value="UniProtKB-KW"/>
</dbReference>
<organism evidence="6 7">
    <name type="scientific">Hydrogenophaga laconesensis</name>
    <dbReference type="NCBI Taxonomy" id="1805971"/>
    <lineage>
        <taxon>Bacteria</taxon>
        <taxon>Pseudomonadati</taxon>
        <taxon>Pseudomonadota</taxon>
        <taxon>Betaproteobacteria</taxon>
        <taxon>Burkholderiales</taxon>
        <taxon>Comamonadaceae</taxon>
        <taxon>Hydrogenophaga</taxon>
    </lineage>
</organism>
<keyword evidence="7" id="KW-1185">Reference proteome</keyword>
<dbReference type="PROSITE" id="PS50931">
    <property type="entry name" value="HTH_LYSR"/>
    <property type="match status" value="1"/>
</dbReference>
<feature type="domain" description="HTH lysR-type" evidence="5">
    <location>
        <begin position="7"/>
        <end position="64"/>
    </location>
</feature>
<protein>
    <submittedName>
        <fullName evidence="6">DNA-binding transcriptional LysR family regulator</fullName>
    </submittedName>
</protein>
<gene>
    <name evidence="6" type="ORF">J2X09_001319</name>
</gene>
<keyword evidence="2" id="KW-0805">Transcription regulation</keyword>
<keyword evidence="3 6" id="KW-0238">DNA-binding</keyword>
<keyword evidence="4" id="KW-0804">Transcription</keyword>
<dbReference type="Proteomes" id="UP001265550">
    <property type="component" value="Unassembled WGS sequence"/>
</dbReference>
<evidence type="ECO:0000256" key="4">
    <source>
        <dbReference type="ARBA" id="ARBA00023163"/>
    </source>
</evidence>
<dbReference type="RefSeq" id="WP_204732561.1">
    <property type="nucleotide sequence ID" value="NZ_JAVDWE010000002.1"/>
</dbReference>
<dbReference type="PANTHER" id="PTHR30419">
    <property type="entry name" value="HTH-TYPE TRANSCRIPTIONAL REGULATOR YBHD"/>
    <property type="match status" value="1"/>
</dbReference>
<dbReference type="Pfam" id="PF00126">
    <property type="entry name" value="HTH_1"/>
    <property type="match status" value="1"/>
</dbReference>
<keyword evidence="6" id="KW-0808">Transferase</keyword>
<dbReference type="InterPro" id="IPR005119">
    <property type="entry name" value="LysR_subst-bd"/>
</dbReference>
<proteinExistence type="inferred from homology"/>
<accession>A0ABU1V845</accession>
<dbReference type="InterPro" id="IPR036388">
    <property type="entry name" value="WH-like_DNA-bd_sf"/>
</dbReference>
<dbReference type="PANTHER" id="PTHR30419:SF8">
    <property type="entry name" value="NITROGEN ASSIMILATION TRANSCRIPTIONAL ACTIVATOR-RELATED"/>
    <property type="match status" value="1"/>
</dbReference>
<dbReference type="InterPro" id="IPR036390">
    <property type="entry name" value="WH_DNA-bd_sf"/>
</dbReference>
<dbReference type="Pfam" id="PF03466">
    <property type="entry name" value="LysR_substrate"/>
    <property type="match status" value="1"/>
</dbReference>
<reference evidence="6 7" key="1">
    <citation type="submission" date="2023-07" db="EMBL/GenBank/DDBJ databases">
        <title>Sorghum-associated microbial communities from plants grown in Nebraska, USA.</title>
        <authorList>
            <person name="Schachtman D."/>
        </authorList>
    </citation>
    <scope>NUCLEOTIDE SEQUENCE [LARGE SCALE GENOMIC DNA]</scope>
    <source>
        <strain evidence="6 7">BE240</strain>
    </source>
</reference>
<comment type="similarity">
    <text evidence="1">Belongs to the LysR transcriptional regulatory family.</text>
</comment>
<sequence>MDWTHRLRLRHLQILVSLAETQNISHSAERLHMTQPALSKWLKELEADIGLTLFERHARGLRPTAHGQILREFAVHIGNELDRAREEMSALRDGGSGRAVIGASGATIAGVVPQAVLSLLTRMPNASVELVEAPMDRLFQQLTQREIDIAVGRPAAKYHDPGIASEVLYEERLHFAVRPDHPLAQRKALQWSHLMAQRWVVWTRDIPARDLLESALSAAGRSIPSASVQSNSLLATIALVAESDMVAVVSERAIELPERWKMLKRLPLLLETPSAMTMYWRKDALGFAAVDGLLDALRKVARQPPRTSRAKSRP</sequence>
<evidence type="ECO:0000259" key="5">
    <source>
        <dbReference type="PROSITE" id="PS50931"/>
    </source>
</evidence>
<evidence type="ECO:0000313" key="6">
    <source>
        <dbReference type="EMBL" id="MDR7093587.1"/>
    </source>
</evidence>
<dbReference type="EMBL" id="JAVDWE010000002">
    <property type="protein sequence ID" value="MDR7093587.1"/>
    <property type="molecule type" value="Genomic_DNA"/>
</dbReference>
<evidence type="ECO:0000256" key="2">
    <source>
        <dbReference type="ARBA" id="ARBA00023015"/>
    </source>
</evidence>
<dbReference type="Gene3D" id="1.10.10.10">
    <property type="entry name" value="Winged helix-like DNA-binding domain superfamily/Winged helix DNA-binding domain"/>
    <property type="match status" value="1"/>
</dbReference>
<dbReference type="PRINTS" id="PR00039">
    <property type="entry name" value="HTHLYSR"/>
</dbReference>